<protein>
    <submittedName>
        <fullName evidence="3">Fimbrial biogenesis outer membrane usher protein</fullName>
    </submittedName>
</protein>
<keyword evidence="1" id="KW-0732">Signal</keyword>
<dbReference type="EMBL" id="PJRP01000006">
    <property type="protein sequence ID" value="PLP99643.1"/>
    <property type="molecule type" value="Genomic_DNA"/>
</dbReference>
<sequence length="776" mass="82427">MTWNPPPLPPCRALPWRLAMAACMLTAALENTRLLAQTIDKVPGHTAYLEVMVNGESTGSVARFADRGGMLLTPLDELRDLGLQADPSLADTQGLVPLDRLPGVTWRYDPAMQRVYLTVDDSSRIPTQLGARNRARPAVTPGTGFVLNYDAYAQPDTGQQLGLYSEQRFFHPGGVLGNTGVATVYDNATRYVRLDTNWTHADPNGMQSMLIGDTITGALPWSRPVRLGGFQLRRNFGLRPDLITYPLPALAGSAAVPGAVDLYINNVRQYSGQVPTGPFVINNAPALSGAGQATIIVRDALGRDVSTTVPLYVDARMLAPGLFDYSLEIGFLRAQYGVDSFRYASAPAANGSIRYGLSDRVTLEGRGEVSRGVGIAGGGVLFKLPVTGVLNLSASASGAGGGQLGLGYQWRTPRFSVDLQGTRTFGDYEDLAARSGAPMPRALYRATVSVPVRRNGNIAASYVDLSDPVYGTSRIGSLAWTAQWGRRTSVTASTYRDFAAGSSYGASLTLTWLLDSDTTASATVGRDNGRPTLIGAVSHTIPYEGGWGWQVVGQQGGDTWRGAAQANFRGRYGDVYGAVQDLQGRVTTQFGASGSLVAMDGTVMAGRRIDQSFALVSTGGVANLPVLVENRRIGNTNGSGHILVPNLLPYDANRIEIDALALPVNTRLSSTRLSIAPALQSGALATFRIESFRGAQVVLTDAQGEPLPAGTTVIHLESGARTVVGYDGLAFFDTLGDDSTFHAETDTGVCTARLTYRQTTDSLPRLGPIPCEAGAP</sequence>
<dbReference type="OrthoDB" id="8587at2"/>
<dbReference type="AlphaFoldDB" id="A0A2N5CBN6"/>
<dbReference type="Pfam" id="PF00577">
    <property type="entry name" value="Usher"/>
    <property type="match status" value="2"/>
</dbReference>
<dbReference type="GO" id="GO:0009297">
    <property type="term" value="P:pilus assembly"/>
    <property type="evidence" value="ECO:0007669"/>
    <property type="project" value="InterPro"/>
</dbReference>
<accession>A0A2N5CBN6</accession>
<evidence type="ECO:0000313" key="4">
    <source>
        <dbReference type="Proteomes" id="UP000234341"/>
    </source>
</evidence>
<feature type="signal peptide" evidence="1">
    <location>
        <begin position="1"/>
        <end position="21"/>
    </location>
</feature>
<dbReference type="InterPro" id="IPR042186">
    <property type="entry name" value="FimD_plug_dom"/>
</dbReference>
<dbReference type="PANTHER" id="PTHR30451:SF5">
    <property type="entry name" value="SLR0019 PROTEIN"/>
    <property type="match status" value="1"/>
</dbReference>
<evidence type="ECO:0000313" key="3">
    <source>
        <dbReference type="EMBL" id="PLP99643.1"/>
    </source>
</evidence>
<dbReference type="InterPro" id="IPR025949">
    <property type="entry name" value="PapC-like_C"/>
</dbReference>
<evidence type="ECO:0000256" key="1">
    <source>
        <dbReference type="SAM" id="SignalP"/>
    </source>
</evidence>
<gene>
    <name evidence="3" type="ORF">CYJ10_14635</name>
</gene>
<dbReference type="InterPro" id="IPR000015">
    <property type="entry name" value="Fimb_usher"/>
</dbReference>
<reference evidence="3 4" key="1">
    <citation type="submission" date="2017-12" db="EMBL/GenBank/DDBJ databases">
        <title>Genome sequence of the active heterotrophic nitrifier-denitrifier, Cupriavidus pauculus UM1.</title>
        <authorList>
            <person name="Putonti C."/>
            <person name="Castignetti D."/>
        </authorList>
    </citation>
    <scope>NUCLEOTIDE SEQUENCE [LARGE SCALE GENOMIC DNA]</scope>
    <source>
        <strain evidence="3 4">UM1</strain>
    </source>
</reference>
<comment type="caution">
    <text evidence="3">The sequence shown here is derived from an EMBL/GenBank/DDBJ whole genome shotgun (WGS) entry which is preliminary data.</text>
</comment>
<feature type="chain" id="PRO_5014807769" evidence="1">
    <location>
        <begin position="22"/>
        <end position="776"/>
    </location>
</feature>
<feature type="domain" description="PapC-like C-terminal" evidence="2">
    <location>
        <begin position="698"/>
        <end position="756"/>
    </location>
</feature>
<dbReference type="Proteomes" id="UP000234341">
    <property type="component" value="Unassembled WGS sequence"/>
</dbReference>
<proteinExistence type="predicted"/>
<dbReference type="GO" id="GO:0009279">
    <property type="term" value="C:cell outer membrane"/>
    <property type="evidence" value="ECO:0007669"/>
    <property type="project" value="TreeGrafter"/>
</dbReference>
<dbReference type="Gene3D" id="2.60.40.2610">
    <property type="entry name" value="Outer membrane usher protein FimD, plug domain"/>
    <property type="match status" value="1"/>
</dbReference>
<dbReference type="STRING" id="82633.GCA_000974605_00911"/>
<name>A0A2N5CBN6_9BURK</name>
<evidence type="ECO:0000259" key="2">
    <source>
        <dbReference type="Pfam" id="PF13953"/>
    </source>
</evidence>
<organism evidence="3 4">
    <name type="scientific">Cupriavidus pauculus</name>
    <dbReference type="NCBI Taxonomy" id="82633"/>
    <lineage>
        <taxon>Bacteria</taxon>
        <taxon>Pseudomonadati</taxon>
        <taxon>Pseudomonadota</taxon>
        <taxon>Betaproteobacteria</taxon>
        <taxon>Burkholderiales</taxon>
        <taxon>Burkholderiaceae</taxon>
        <taxon>Cupriavidus</taxon>
    </lineage>
</organism>
<dbReference type="Gene3D" id="2.60.40.3110">
    <property type="match status" value="1"/>
</dbReference>
<dbReference type="Pfam" id="PF13953">
    <property type="entry name" value="PapC_C"/>
    <property type="match status" value="1"/>
</dbReference>
<dbReference type="GO" id="GO:0015473">
    <property type="term" value="F:fimbrial usher porin activity"/>
    <property type="evidence" value="ECO:0007669"/>
    <property type="project" value="InterPro"/>
</dbReference>
<dbReference type="PANTHER" id="PTHR30451">
    <property type="entry name" value="OUTER MEMBRANE USHER PROTEIN"/>
    <property type="match status" value="1"/>
</dbReference>